<comment type="caution">
    <text evidence="1">The sequence shown here is derived from an EMBL/GenBank/DDBJ whole genome shotgun (WGS) entry which is preliminary data.</text>
</comment>
<evidence type="ECO:0000313" key="1">
    <source>
        <dbReference type="EMBL" id="KAF9471982.1"/>
    </source>
</evidence>
<gene>
    <name evidence="1" type="ORF">BDN70DRAFT_515594</name>
</gene>
<sequence length="94" mass="10308">MTWQYAWARYATALVARRFEGRGHDAVAGVVPMDIIHAVGEVIRVSKETVWQAQGAYLLGLPLSGLPFCPSPLLSSSYVCVCVWYVSGTLCECQ</sequence>
<evidence type="ECO:0000313" key="2">
    <source>
        <dbReference type="Proteomes" id="UP000807469"/>
    </source>
</evidence>
<dbReference type="AlphaFoldDB" id="A0A9P6CMP1"/>
<accession>A0A9P6CMP1</accession>
<organism evidence="1 2">
    <name type="scientific">Pholiota conissans</name>
    <dbReference type="NCBI Taxonomy" id="109636"/>
    <lineage>
        <taxon>Eukaryota</taxon>
        <taxon>Fungi</taxon>
        <taxon>Dikarya</taxon>
        <taxon>Basidiomycota</taxon>
        <taxon>Agaricomycotina</taxon>
        <taxon>Agaricomycetes</taxon>
        <taxon>Agaricomycetidae</taxon>
        <taxon>Agaricales</taxon>
        <taxon>Agaricineae</taxon>
        <taxon>Strophariaceae</taxon>
        <taxon>Pholiota</taxon>
    </lineage>
</organism>
<dbReference type="Proteomes" id="UP000807469">
    <property type="component" value="Unassembled WGS sequence"/>
</dbReference>
<protein>
    <submittedName>
        <fullName evidence="1">Uncharacterized protein</fullName>
    </submittedName>
</protein>
<proteinExistence type="predicted"/>
<dbReference type="EMBL" id="MU155594">
    <property type="protein sequence ID" value="KAF9471982.1"/>
    <property type="molecule type" value="Genomic_DNA"/>
</dbReference>
<reference evidence="1" key="1">
    <citation type="submission" date="2020-11" db="EMBL/GenBank/DDBJ databases">
        <authorList>
            <consortium name="DOE Joint Genome Institute"/>
            <person name="Ahrendt S."/>
            <person name="Riley R."/>
            <person name="Andreopoulos W."/>
            <person name="Labutti K."/>
            <person name="Pangilinan J."/>
            <person name="Ruiz-Duenas F.J."/>
            <person name="Barrasa J.M."/>
            <person name="Sanchez-Garcia M."/>
            <person name="Camarero S."/>
            <person name="Miyauchi S."/>
            <person name="Serrano A."/>
            <person name="Linde D."/>
            <person name="Babiker R."/>
            <person name="Drula E."/>
            <person name="Ayuso-Fernandez I."/>
            <person name="Pacheco R."/>
            <person name="Padilla G."/>
            <person name="Ferreira P."/>
            <person name="Barriuso J."/>
            <person name="Kellner H."/>
            <person name="Castanera R."/>
            <person name="Alfaro M."/>
            <person name="Ramirez L."/>
            <person name="Pisabarro A.G."/>
            <person name="Kuo A."/>
            <person name="Tritt A."/>
            <person name="Lipzen A."/>
            <person name="He G."/>
            <person name="Yan M."/>
            <person name="Ng V."/>
            <person name="Cullen D."/>
            <person name="Martin F."/>
            <person name="Rosso M.-N."/>
            <person name="Henrissat B."/>
            <person name="Hibbett D."/>
            <person name="Martinez A.T."/>
            <person name="Grigoriev I.V."/>
        </authorList>
    </citation>
    <scope>NUCLEOTIDE SEQUENCE</scope>
    <source>
        <strain evidence="1">CIRM-BRFM 674</strain>
    </source>
</reference>
<keyword evidence="2" id="KW-1185">Reference proteome</keyword>
<name>A0A9P6CMP1_9AGAR</name>